<proteinExistence type="inferred from homology"/>
<evidence type="ECO:0000256" key="4">
    <source>
        <dbReference type="RuleBase" id="RU003718"/>
    </source>
</evidence>
<dbReference type="EC" id="2.4.1.-" evidence="5"/>
<evidence type="ECO:0000313" key="6">
    <source>
        <dbReference type="EMBL" id="KAK9716566.1"/>
    </source>
</evidence>
<keyword evidence="4" id="KW-0328">Glycosyltransferase</keyword>
<comment type="pathway">
    <text evidence="1">Secondary metabolite biosynthesis; terpenoid biosynthesis.</text>
</comment>
<dbReference type="Pfam" id="PF00201">
    <property type="entry name" value="UDPGT"/>
    <property type="match status" value="1"/>
</dbReference>
<dbReference type="InterPro" id="IPR050481">
    <property type="entry name" value="UDP-glycosyltransf_plant"/>
</dbReference>
<gene>
    <name evidence="6" type="ORF">RND81_06G242500</name>
</gene>
<evidence type="ECO:0000256" key="1">
    <source>
        <dbReference type="ARBA" id="ARBA00004721"/>
    </source>
</evidence>
<dbReference type="PANTHER" id="PTHR48049">
    <property type="entry name" value="GLYCOSYLTRANSFERASE"/>
    <property type="match status" value="1"/>
</dbReference>
<keyword evidence="7" id="KW-1185">Reference proteome</keyword>
<dbReference type="AlphaFoldDB" id="A0AAW1KAB3"/>
<evidence type="ECO:0000256" key="3">
    <source>
        <dbReference type="ARBA" id="ARBA00022679"/>
    </source>
</evidence>
<dbReference type="SUPFAM" id="SSF53756">
    <property type="entry name" value="UDP-Glycosyltransferase/glycogen phosphorylase"/>
    <property type="match status" value="1"/>
</dbReference>
<evidence type="ECO:0000256" key="5">
    <source>
        <dbReference type="RuleBase" id="RU362057"/>
    </source>
</evidence>
<dbReference type="InterPro" id="IPR035595">
    <property type="entry name" value="UDP_glycos_trans_CS"/>
</dbReference>
<dbReference type="GO" id="GO:0016135">
    <property type="term" value="P:saponin biosynthetic process"/>
    <property type="evidence" value="ECO:0007669"/>
    <property type="project" value="UniProtKB-ARBA"/>
</dbReference>
<name>A0AAW1KAB3_SAPOF</name>
<dbReference type="PANTHER" id="PTHR48049:SF34">
    <property type="entry name" value="UDP-GLYCOSYLTRANSFERASE 79B30-LIKE"/>
    <property type="match status" value="1"/>
</dbReference>
<dbReference type="FunFam" id="3.40.50.2000:FF:000037">
    <property type="entry name" value="Glycosyltransferase"/>
    <property type="match status" value="1"/>
</dbReference>
<accession>A0AAW1KAB3</accession>
<dbReference type="InterPro" id="IPR002213">
    <property type="entry name" value="UDP_glucos_trans"/>
</dbReference>
<dbReference type="EMBL" id="JBDFQZ010000006">
    <property type="protein sequence ID" value="KAK9716566.1"/>
    <property type="molecule type" value="Genomic_DNA"/>
</dbReference>
<evidence type="ECO:0000256" key="2">
    <source>
        <dbReference type="ARBA" id="ARBA00009995"/>
    </source>
</evidence>
<comment type="caution">
    <text evidence="6">The sequence shown here is derived from an EMBL/GenBank/DDBJ whole genome shotgun (WGS) entry which is preliminary data.</text>
</comment>
<protein>
    <recommendedName>
        <fullName evidence="5">Glycosyltransferase</fullName>
        <ecNumber evidence="5">2.4.1.-</ecNumber>
    </recommendedName>
</protein>
<sequence length="411" mass="46211">MYPWLAMGHLTSFLHLANKLAERGHQISFFIPTKTQPKLASHNHHPTLITFIPIIVPHVDGLPVGAETTNDVIAIDVFKLMDAMDLTQDIIDSHLTQLKPDYIFFDLTQWLPELAPRGIPEPEDHKITEDDLVVTPPGFPNPDLRLQRYEARVLAYITNMYFGGGMTLSERLNISFKECDVVAIKTCREMEGGYYEFLKKHMNHKSILLVGPLVPEKLRSTLDDRFDGWLNGFSHGSVVYCALGSECVLDKKQFHELVYGLELTGRPFLAALRPPRGKRGIIRGGWVQQQLILHHPSVGCFVTHCGAGSLAEAMLSECQLVLFPQTIDQYLNAKLMSMDLRVGVEVDKDEATGSLTKEAICEAVNTVMEIENKVGKEVRTNHTKLRNTLLKPGFEDSYIDEFAKSLKDMLG</sequence>
<dbReference type="Proteomes" id="UP001443914">
    <property type="component" value="Unassembled WGS sequence"/>
</dbReference>
<keyword evidence="3 4" id="KW-0808">Transferase</keyword>
<organism evidence="6 7">
    <name type="scientific">Saponaria officinalis</name>
    <name type="common">Common soapwort</name>
    <name type="synonym">Lychnis saponaria</name>
    <dbReference type="NCBI Taxonomy" id="3572"/>
    <lineage>
        <taxon>Eukaryota</taxon>
        <taxon>Viridiplantae</taxon>
        <taxon>Streptophyta</taxon>
        <taxon>Embryophyta</taxon>
        <taxon>Tracheophyta</taxon>
        <taxon>Spermatophyta</taxon>
        <taxon>Magnoliopsida</taxon>
        <taxon>eudicotyledons</taxon>
        <taxon>Gunneridae</taxon>
        <taxon>Pentapetalae</taxon>
        <taxon>Caryophyllales</taxon>
        <taxon>Caryophyllaceae</taxon>
        <taxon>Caryophylleae</taxon>
        <taxon>Saponaria</taxon>
    </lineage>
</organism>
<dbReference type="Gene3D" id="3.40.50.2000">
    <property type="entry name" value="Glycogen Phosphorylase B"/>
    <property type="match status" value="2"/>
</dbReference>
<comment type="similarity">
    <text evidence="2 4">Belongs to the UDP-glycosyltransferase family.</text>
</comment>
<dbReference type="PROSITE" id="PS00375">
    <property type="entry name" value="UDPGT"/>
    <property type="match status" value="1"/>
</dbReference>
<dbReference type="GO" id="GO:0035251">
    <property type="term" value="F:UDP-glucosyltransferase activity"/>
    <property type="evidence" value="ECO:0007669"/>
    <property type="project" value="InterPro"/>
</dbReference>
<evidence type="ECO:0000313" key="7">
    <source>
        <dbReference type="Proteomes" id="UP001443914"/>
    </source>
</evidence>
<reference evidence="6" key="1">
    <citation type="submission" date="2024-03" db="EMBL/GenBank/DDBJ databases">
        <title>WGS assembly of Saponaria officinalis var. Norfolk2.</title>
        <authorList>
            <person name="Jenkins J."/>
            <person name="Shu S."/>
            <person name="Grimwood J."/>
            <person name="Barry K."/>
            <person name="Goodstein D."/>
            <person name="Schmutz J."/>
            <person name="Leebens-Mack J."/>
            <person name="Osbourn A."/>
        </authorList>
    </citation>
    <scope>NUCLEOTIDE SEQUENCE [LARGE SCALE GENOMIC DNA]</scope>
    <source>
        <strain evidence="6">JIC</strain>
    </source>
</reference>
<dbReference type="CDD" id="cd03784">
    <property type="entry name" value="GT1_Gtf-like"/>
    <property type="match status" value="1"/>
</dbReference>
<dbReference type="GO" id="GO:0016104">
    <property type="term" value="P:triterpenoid biosynthetic process"/>
    <property type="evidence" value="ECO:0007669"/>
    <property type="project" value="UniProtKB-ARBA"/>
</dbReference>